<reference evidence="2 3" key="1">
    <citation type="submission" date="2015-04" db="EMBL/GenBank/DDBJ databases">
        <authorList>
            <person name="Syromyatnikov M.Y."/>
            <person name="Popov V.N."/>
        </authorList>
    </citation>
    <scope>NUCLEOTIDE SEQUENCE [LARGE SCALE GENOMIC DNA]</scope>
</reference>
<keyword evidence="3" id="KW-1185">Reference proteome</keyword>
<keyword evidence="1" id="KW-1133">Transmembrane helix</keyword>
<accession>A0A1J1HSY2</accession>
<keyword evidence="1" id="KW-0472">Membrane</keyword>
<dbReference type="EMBL" id="CVRI01000020">
    <property type="protein sequence ID" value="CRK90658.1"/>
    <property type="molecule type" value="Genomic_DNA"/>
</dbReference>
<gene>
    <name evidence="2" type="ORF">CLUMA_CG004359</name>
</gene>
<organism evidence="2 3">
    <name type="scientific">Clunio marinus</name>
    <dbReference type="NCBI Taxonomy" id="568069"/>
    <lineage>
        <taxon>Eukaryota</taxon>
        <taxon>Metazoa</taxon>
        <taxon>Ecdysozoa</taxon>
        <taxon>Arthropoda</taxon>
        <taxon>Hexapoda</taxon>
        <taxon>Insecta</taxon>
        <taxon>Pterygota</taxon>
        <taxon>Neoptera</taxon>
        <taxon>Endopterygota</taxon>
        <taxon>Diptera</taxon>
        <taxon>Nematocera</taxon>
        <taxon>Chironomoidea</taxon>
        <taxon>Chironomidae</taxon>
        <taxon>Clunio</taxon>
    </lineage>
</organism>
<sequence>MSHKEMEKENIYDEWKKSTFQQSNNEFEKFSIQVKIIIFRQSGGYVCWAMGLFLFFSAHEKKTINQKGESKTMKLRVDQIFEIHLSNNVGQQKVKKSKAIQESFAQSSSISGVKANEPPNMDINKRKGKRKRSMPIFQMEFARCFLKRNTLGDKRVACCEEM</sequence>
<keyword evidence="1" id="KW-0812">Transmembrane</keyword>
<proteinExistence type="predicted"/>
<evidence type="ECO:0000313" key="2">
    <source>
        <dbReference type="EMBL" id="CRK90658.1"/>
    </source>
</evidence>
<evidence type="ECO:0000313" key="3">
    <source>
        <dbReference type="Proteomes" id="UP000183832"/>
    </source>
</evidence>
<evidence type="ECO:0000256" key="1">
    <source>
        <dbReference type="SAM" id="Phobius"/>
    </source>
</evidence>
<dbReference type="Proteomes" id="UP000183832">
    <property type="component" value="Unassembled WGS sequence"/>
</dbReference>
<dbReference type="AlphaFoldDB" id="A0A1J1HSY2"/>
<protein>
    <submittedName>
        <fullName evidence="2">CLUMA_CG004359, isoform A</fullName>
    </submittedName>
</protein>
<feature type="transmembrane region" description="Helical" evidence="1">
    <location>
        <begin position="37"/>
        <end position="56"/>
    </location>
</feature>
<name>A0A1J1HSY2_9DIPT</name>